<dbReference type="Proteomes" id="UP000027456">
    <property type="component" value="Unassembled WGS sequence"/>
</dbReference>
<keyword evidence="4" id="KW-0539">Nucleus</keyword>
<feature type="compositionally biased region" description="Basic residues" evidence="5">
    <location>
        <begin position="423"/>
        <end position="444"/>
    </location>
</feature>
<comment type="caution">
    <text evidence="6">The sequence shown here is derived from an EMBL/GenBank/DDBJ whole genome shotgun (WGS) entry which is preliminary data.</text>
</comment>
<evidence type="ECO:0000256" key="3">
    <source>
        <dbReference type="ARBA" id="ARBA00022705"/>
    </source>
</evidence>
<feature type="compositionally biased region" description="Basic and acidic residues" evidence="5">
    <location>
        <begin position="183"/>
        <end position="205"/>
    </location>
</feature>
<dbReference type="Pfam" id="PF09507">
    <property type="entry name" value="CDC27"/>
    <property type="match status" value="1"/>
</dbReference>
<dbReference type="PANTHER" id="PTHR17598">
    <property type="entry name" value="DNA POLYMERASE DELTA SUBUNIT 3"/>
    <property type="match status" value="1"/>
</dbReference>
<feature type="compositionally biased region" description="Basic and acidic residues" evidence="5">
    <location>
        <begin position="234"/>
        <end position="248"/>
    </location>
</feature>
<dbReference type="InterPro" id="IPR041913">
    <property type="entry name" value="POLD3_sf"/>
</dbReference>
<proteinExistence type="predicted"/>
<feature type="region of interest" description="Disordered" evidence="5">
    <location>
        <begin position="390"/>
        <end position="542"/>
    </location>
</feature>
<dbReference type="AlphaFoldDB" id="A0A074S136"/>
<dbReference type="InterPro" id="IPR019038">
    <property type="entry name" value="POLD3"/>
</dbReference>
<dbReference type="GO" id="GO:0043625">
    <property type="term" value="C:delta DNA polymerase complex"/>
    <property type="evidence" value="ECO:0007669"/>
    <property type="project" value="InterPro"/>
</dbReference>
<dbReference type="GO" id="GO:0006271">
    <property type="term" value="P:DNA strand elongation involved in DNA replication"/>
    <property type="evidence" value="ECO:0007669"/>
    <property type="project" value="TreeGrafter"/>
</dbReference>
<name>A0A074S136_9AGAM</name>
<dbReference type="STRING" id="1423351.A0A074S136"/>
<evidence type="ECO:0000256" key="1">
    <source>
        <dbReference type="ARBA" id="ARBA00004123"/>
    </source>
</evidence>
<dbReference type="GO" id="GO:1904161">
    <property type="term" value="P:DNA synthesis involved in UV-damage excision repair"/>
    <property type="evidence" value="ECO:0007669"/>
    <property type="project" value="TreeGrafter"/>
</dbReference>
<dbReference type="EMBL" id="AZST01000075">
    <property type="protein sequence ID" value="KEP53066.1"/>
    <property type="molecule type" value="Genomic_DNA"/>
</dbReference>
<sequence length="542" mass="59149">MASKAVTDFLTKEVKVSNNIVTFRLLSRQLSIHVAEAKRRVIVNHQLLGYSAYTFRELELYYEEAKRNKTPVFATYILTGAATPQPQDGSSEQISRHLIVLANEEEIDAAKSKFTDTPSQHVYSLSPVSLKDHGLLTSVADRVRQLDKQKGQAHAARVGMLLSEQAPWPQPASGKPKPSNIVPKKDTPTVTAKKSEPAIKPKVLDSDTPPPATKDAARQSALDFGSKKSAPGSKLKETLPEKPKEKKVPTTKPTVPDKIADKEPASRKTTSQAERPKEVTKPPSTDSNKGNAVDSAKPIAASLRNTGARSKRILDSDEDEPAQNHPRPAIKRKKSRIAAEDNGEAEPVNEHNTASLQAMMDIDDGESVLKSGSFPTNLFIDTVVNGRSNREATPEHVPSAREVAAAAKAAKIEASKGVDQKERKSHRRVPKGKKRVMKTRRVKNAKGYMVTEDYSSYEDADPNDTEKSEDTDVKSETDYGDDIDVDVSGQVVSTKPSKPTALTSQPKRQQSNSLPSAKPKKGKTSDSSKPGQQKLASFFGKK</sequence>
<feature type="compositionally biased region" description="Basic and acidic residues" evidence="5">
    <location>
        <begin position="410"/>
        <end position="422"/>
    </location>
</feature>
<dbReference type="PANTHER" id="PTHR17598:SF13">
    <property type="entry name" value="DNA POLYMERASE DELTA SUBUNIT 3"/>
    <property type="match status" value="1"/>
</dbReference>
<protein>
    <recommendedName>
        <fullName evidence="2">DNA polymerase delta subunit 3</fullName>
    </recommendedName>
</protein>
<dbReference type="GO" id="GO:0003887">
    <property type="term" value="F:DNA-directed DNA polymerase activity"/>
    <property type="evidence" value="ECO:0007669"/>
    <property type="project" value="TreeGrafter"/>
</dbReference>
<feature type="compositionally biased region" description="Polar residues" evidence="5">
    <location>
        <begin position="525"/>
        <end position="535"/>
    </location>
</feature>
<evidence type="ECO:0000256" key="5">
    <source>
        <dbReference type="SAM" id="MobiDB-lite"/>
    </source>
</evidence>
<keyword evidence="7" id="KW-1185">Reference proteome</keyword>
<reference evidence="6 7" key="1">
    <citation type="submission" date="2013-12" db="EMBL/GenBank/DDBJ databases">
        <authorList>
            <person name="Cubeta M."/>
            <person name="Pakala S."/>
            <person name="Fedorova N."/>
            <person name="Thomas E."/>
            <person name="Dean R."/>
            <person name="Jabaji S."/>
            <person name="Neate S."/>
            <person name="Toda T."/>
            <person name="Tavantzis S."/>
            <person name="Vilgalys R."/>
            <person name="Bharathan N."/>
            <person name="Pakala S."/>
            <person name="Losada L.S."/>
            <person name="Zafar N."/>
            <person name="Nierman W."/>
        </authorList>
    </citation>
    <scope>NUCLEOTIDE SEQUENCE [LARGE SCALE GENOMIC DNA]</scope>
    <source>
        <strain evidence="6 7">123E</strain>
    </source>
</reference>
<dbReference type="Gene3D" id="3.90.1030.20">
    <property type="entry name" value="DNA polymerase delta, p66 (Cdc27) subunit, wHTH domain"/>
    <property type="match status" value="1"/>
</dbReference>
<dbReference type="GO" id="GO:0006297">
    <property type="term" value="P:nucleotide-excision repair, DNA gap filling"/>
    <property type="evidence" value="ECO:0007669"/>
    <property type="project" value="TreeGrafter"/>
</dbReference>
<organism evidence="6 7">
    <name type="scientific">Rhizoctonia solani 123E</name>
    <dbReference type="NCBI Taxonomy" id="1423351"/>
    <lineage>
        <taxon>Eukaryota</taxon>
        <taxon>Fungi</taxon>
        <taxon>Dikarya</taxon>
        <taxon>Basidiomycota</taxon>
        <taxon>Agaricomycotina</taxon>
        <taxon>Agaricomycetes</taxon>
        <taxon>Cantharellales</taxon>
        <taxon>Ceratobasidiaceae</taxon>
        <taxon>Rhizoctonia</taxon>
    </lineage>
</organism>
<evidence type="ECO:0000256" key="4">
    <source>
        <dbReference type="ARBA" id="ARBA00023242"/>
    </source>
</evidence>
<evidence type="ECO:0000313" key="7">
    <source>
        <dbReference type="Proteomes" id="UP000027456"/>
    </source>
</evidence>
<dbReference type="OrthoDB" id="514823at2759"/>
<comment type="subcellular location">
    <subcellularLocation>
        <location evidence="1">Nucleus</location>
    </subcellularLocation>
</comment>
<feature type="region of interest" description="Disordered" evidence="5">
    <location>
        <begin position="166"/>
        <end position="353"/>
    </location>
</feature>
<keyword evidence="3" id="KW-0235">DNA replication</keyword>
<feature type="compositionally biased region" description="Polar residues" evidence="5">
    <location>
        <begin position="490"/>
        <end position="515"/>
    </location>
</feature>
<evidence type="ECO:0000256" key="2">
    <source>
        <dbReference type="ARBA" id="ARBA00017589"/>
    </source>
</evidence>
<accession>A0A074S136</accession>
<feature type="compositionally biased region" description="Basic and acidic residues" evidence="5">
    <location>
        <begin position="464"/>
        <end position="477"/>
    </location>
</feature>
<evidence type="ECO:0000313" key="6">
    <source>
        <dbReference type="EMBL" id="KEP53066.1"/>
    </source>
</evidence>
<gene>
    <name evidence="6" type="ORF">V565_035970</name>
</gene>
<dbReference type="HOGENOM" id="CLU_586870_0_0_1"/>